<keyword evidence="3 4" id="KW-0413">Isomerase</keyword>
<comment type="pathway">
    <text evidence="4">Amino-acid biosynthesis; D-alanine biosynthesis; D-alanine from L-alanine: step 1/1.</text>
</comment>
<dbReference type="HAMAP" id="MF_01201">
    <property type="entry name" value="Ala_racemase"/>
    <property type="match status" value="1"/>
</dbReference>
<dbReference type="InterPro" id="IPR009006">
    <property type="entry name" value="Ala_racemase/Decarboxylase_C"/>
</dbReference>
<dbReference type="InterPro" id="IPR000821">
    <property type="entry name" value="Ala_racemase"/>
</dbReference>
<feature type="domain" description="Alanine racemase C-terminal" evidence="5">
    <location>
        <begin position="251"/>
        <end position="378"/>
    </location>
</feature>
<dbReference type="PROSITE" id="PS00395">
    <property type="entry name" value="ALANINE_RACEMASE"/>
    <property type="match status" value="1"/>
</dbReference>
<dbReference type="InterPro" id="IPR029066">
    <property type="entry name" value="PLP-binding_barrel"/>
</dbReference>
<evidence type="ECO:0000256" key="1">
    <source>
        <dbReference type="ARBA" id="ARBA00001933"/>
    </source>
</evidence>
<dbReference type="Pfam" id="PF01168">
    <property type="entry name" value="Ala_racemase_N"/>
    <property type="match status" value="1"/>
</dbReference>
<evidence type="ECO:0000256" key="2">
    <source>
        <dbReference type="ARBA" id="ARBA00022898"/>
    </source>
</evidence>
<evidence type="ECO:0000313" key="7">
    <source>
        <dbReference type="Proteomes" id="UP001148125"/>
    </source>
</evidence>
<comment type="catalytic activity">
    <reaction evidence="4">
        <text>L-alanine = D-alanine</text>
        <dbReference type="Rhea" id="RHEA:20249"/>
        <dbReference type="ChEBI" id="CHEBI:57416"/>
        <dbReference type="ChEBI" id="CHEBI:57972"/>
        <dbReference type="EC" id="5.1.1.1"/>
    </reaction>
</comment>
<proteinExistence type="inferred from homology"/>
<reference evidence="6" key="1">
    <citation type="submission" date="2024-05" db="EMBL/GenBank/DDBJ databases">
        <title>Alkalihalobacillus sp. strain MEB203 novel alkaliphilic bacterium from Lonar Lake, India.</title>
        <authorList>
            <person name="Joshi A."/>
            <person name="Thite S."/>
            <person name="Mengade P."/>
        </authorList>
    </citation>
    <scope>NUCLEOTIDE SEQUENCE</scope>
    <source>
        <strain evidence="6">MEB 203</strain>
    </source>
</reference>
<accession>A0ABT5VLH0</accession>
<comment type="function">
    <text evidence="4">Catalyzes the interconversion of L-alanine and D-alanine. May also act on other amino acids.</text>
</comment>
<dbReference type="PRINTS" id="PR00992">
    <property type="entry name" value="ALARACEMASE"/>
</dbReference>
<dbReference type="Gene3D" id="2.40.37.10">
    <property type="entry name" value="Lyase, Ornithine Decarboxylase, Chain A, domain 1"/>
    <property type="match status" value="1"/>
</dbReference>
<dbReference type="SUPFAM" id="SSF50621">
    <property type="entry name" value="Alanine racemase C-terminal domain-like"/>
    <property type="match status" value="1"/>
</dbReference>
<dbReference type="Gene3D" id="3.20.20.10">
    <property type="entry name" value="Alanine racemase"/>
    <property type="match status" value="1"/>
</dbReference>
<organism evidence="6 7">
    <name type="scientific">Alkalihalobacterium chitinilyticum</name>
    <dbReference type="NCBI Taxonomy" id="2980103"/>
    <lineage>
        <taxon>Bacteria</taxon>
        <taxon>Bacillati</taxon>
        <taxon>Bacillota</taxon>
        <taxon>Bacilli</taxon>
        <taxon>Bacillales</taxon>
        <taxon>Bacillaceae</taxon>
        <taxon>Alkalihalobacterium</taxon>
    </lineage>
</organism>
<dbReference type="InterPro" id="IPR011079">
    <property type="entry name" value="Ala_racemase_C"/>
</dbReference>
<comment type="similarity">
    <text evidence="4">Belongs to the alanine racemase family.</text>
</comment>
<keyword evidence="2 4" id="KW-0663">Pyridoxal phosphate</keyword>
<evidence type="ECO:0000259" key="5">
    <source>
        <dbReference type="SMART" id="SM01005"/>
    </source>
</evidence>
<evidence type="ECO:0000256" key="4">
    <source>
        <dbReference type="HAMAP-Rule" id="MF_01201"/>
    </source>
</evidence>
<comment type="caution">
    <text evidence="6">The sequence shown here is derived from an EMBL/GenBank/DDBJ whole genome shotgun (WGS) entry which is preliminary data.</text>
</comment>
<dbReference type="SMART" id="SM01005">
    <property type="entry name" value="Ala_racemase_C"/>
    <property type="match status" value="1"/>
</dbReference>
<dbReference type="InterPro" id="IPR020622">
    <property type="entry name" value="Ala_racemase_pyridoxalP-BS"/>
</dbReference>
<dbReference type="InterPro" id="IPR001608">
    <property type="entry name" value="Ala_racemase_N"/>
</dbReference>
<gene>
    <name evidence="6" type="primary">alr</name>
    <name evidence="6" type="ORF">N7Z68_22475</name>
</gene>
<keyword evidence="7" id="KW-1185">Reference proteome</keyword>
<feature type="binding site" evidence="4">
    <location>
        <position position="321"/>
    </location>
    <ligand>
        <name>substrate</name>
    </ligand>
</feature>
<dbReference type="CDD" id="cd00430">
    <property type="entry name" value="PLPDE_III_AR"/>
    <property type="match status" value="1"/>
</dbReference>
<comment type="cofactor">
    <cofactor evidence="1 4">
        <name>pyridoxal 5'-phosphate</name>
        <dbReference type="ChEBI" id="CHEBI:597326"/>
    </cofactor>
</comment>
<dbReference type="SUPFAM" id="SSF51419">
    <property type="entry name" value="PLP-binding barrel"/>
    <property type="match status" value="1"/>
</dbReference>
<feature type="active site" description="Proton acceptor; specific for D-alanine" evidence="4">
    <location>
        <position position="43"/>
    </location>
</feature>
<name>A0ABT5VLH0_9BACI</name>
<feature type="modified residue" description="N6-(pyridoxal phosphate)lysine" evidence="4">
    <location>
        <position position="43"/>
    </location>
</feature>
<dbReference type="PANTHER" id="PTHR30511">
    <property type="entry name" value="ALANINE RACEMASE"/>
    <property type="match status" value="1"/>
</dbReference>
<evidence type="ECO:0000313" key="6">
    <source>
        <dbReference type="EMBL" id="MDE5416086.1"/>
    </source>
</evidence>
<feature type="active site" description="Proton acceptor; specific for L-alanine" evidence="4">
    <location>
        <position position="272"/>
    </location>
</feature>
<feature type="binding site" evidence="4">
    <location>
        <position position="140"/>
    </location>
    <ligand>
        <name>substrate</name>
    </ligand>
</feature>
<dbReference type="GO" id="GO:0008784">
    <property type="term" value="F:alanine racemase activity"/>
    <property type="evidence" value="ECO:0007669"/>
    <property type="project" value="UniProtKB-EC"/>
</dbReference>
<dbReference type="PANTHER" id="PTHR30511:SF0">
    <property type="entry name" value="ALANINE RACEMASE, CATABOLIC-RELATED"/>
    <property type="match status" value="1"/>
</dbReference>
<dbReference type="RefSeq" id="WP_275120673.1">
    <property type="nucleotide sequence ID" value="NZ_JAOTPO010000026.1"/>
</dbReference>
<dbReference type="EC" id="5.1.1.1" evidence="4"/>
<dbReference type="Proteomes" id="UP001148125">
    <property type="component" value="Unassembled WGS sequence"/>
</dbReference>
<dbReference type="EMBL" id="JAOTPO010000026">
    <property type="protein sequence ID" value="MDE5416086.1"/>
    <property type="molecule type" value="Genomic_DNA"/>
</dbReference>
<dbReference type="NCBIfam" id="TIGR00492">
    <property type="entry name" value="alr"/>
    <property type="match status" value="1"/>
</dbReference>
<protein>
    <recommendedName>
        <fullName evidence="4">Alanine racemase</fullName>
        <ecNumber evidence="4">5.1.1.1</ecNumber>
    </recommendedName>
</protein>
<sequence>MQRWNDSFYRDTWVEVNLDCIKENVRNIKASFQHKMDIMAVVKADGYGHGAVPVAEAALEAGASYLAVAVLDEAIQLRHADIKAPILVLGAIRPEDLEVAAKHDITITVFSAEWLERAKTVYRGDKCIKIHVKFDTGMARIGIREEKEGKAVIELIQEDQRFEIEGIYTHFATADELCDVYFNKQHERFTQLISLLEEWKVDISIIHCGNSATGLMHPEKAFNMFRLGISMYGLTPSMEIKDKLPVQLKEAFTLHSKLIQVKHVPPEEGISYGATYKTKEWEWIGTIPIGYADGWFRYHSSQNGKVLVDGQYVPFVGRICMDQCMVKLPYEIPVGSKVTLIGAQGDQMISVDDIAKRLSTINYEIPCMIGPRIPRVYIKNGEVYAVKNKLVL</sequence>
<evidence type="ECO:0000256" key="3">
    <source>
        <dbReference type="ARBA" id="ARBA00023235"/>
    </source>
</evidence>
<dbReference type="Pfam" id="PF00842">
    <property type="entry name" value="Ala_racemase_C"/>
    <property type="match status" value="1"/>
</dbReference>